<dbReference type="Gene3D" id="2.60.40.10">
    <property type="entry name" value="Immunoglobulins"/>
    <property type="match status" value="1"/>
</dbReference>
<keyword evidence="2" id="KW-0472">Membrane</keyword>
<feature type="transmembrane region" description="Helical" evidence="2">
    <location>
        <begin position="790"/>
        <end position="809"/>
    </location>
</feature>
<dbReference type="STRING" id="889453.SAMN03080601_02603"/>
<gene>
    <name evidence="4" type="ORF">SAMN03080601_02603</name>
</gene>
<dbReference type="SUPFAM" id="SSF63829">
    <property type="entry name" value="Calcium-dependent phosphotriesterase"/>
    <property type="match status" value="3"/>
</dbReference>
<dbReference type="InterPro" id="IPR015943">
    <property type="entry name" value="WD40/YVTN_repeat-like_dom_sf"/>
</dbReference>
<evidence type="ECO:0000256" key="2">
    <source>
        <dbReference type="SAM" id="Phobius"/>
    </source>
</evidence>
<evidence type="ECO:0000313" key="5">
    <source>
        <dbReference type="Proteomes" id="UP000191055"/>
    </source>
</evidence>
<proteinExistence type="predicted"/>
<accession>A0A1T5HQB0</accession>
<keyword evidence="2" id="KW-1133">Transmembrane helix</keyword>
<dbReference type="SMART" id="SM00331">
    <property type="entry name" value="PP2C_SIG"/>
    <property type="match status" value="1"/>
</dbReference>
<dbReference type="AlphaFoldDB" id="A0A1T5HQB0"/>
<dbReference type="InterPro" id="IPR036457">
    <property type="entry name" value="PPM-type-like_dom_sf"/>
</dbReference>
<protein>
    <submittedName>
        <fullName evidence="4">Ligand-binding sensor domain-containing protein</fullName>
    </submittedName>
</protein>
<organism evidence="4 5">
    <name type="scientific">Alkalitalea saponilacus</name>
    <dbReference type="NCBI Taxonomy" id="889453"/>
    <lineage>
        <taxon>Bacteria</taxon>
        <taxon>Pseudomonadati</taxon>
        <taxon>Bacteroidota</taxon>
        <taxon>Bacteroidia</taxon>
        <taxon>Marinilabiliales</taxon>
        <taxon>Marinilabiliaceae</taxon>
        <taxon>Alkalitalea</taxon>
    </lineage>
</organism>
<feature type="domain" description="PPM-type phosphatase" evidence="3">
    <location>
        <begin position="870"/>
        <end position="1098"/>
    </location>
</feature>
<evidence type="ECO:0000259" key="3">
    <source>
        <dbReference type="SMART" id="SM00331"/>
    </source>
</evidence>
<dbReference type="Gene3D" id="3.60.40.10">
    <property type="entry name" value="PPM-type phosphatase domain"/>
    <property type="match status" value="1"/>
</dbReference>
<dbReference type="Proteomes" id="UP000191055">
    <property type="component" value="Unassembled WGS sequence"/>
</dbReference>
<reference evidence="4 5" key="1">
    <citation type="submission" date="2017-02" db="EMBL/GenBank/DDBJ databases">
        <authorList>
            <person name="Peterson S.W."/>
        </authorList>
    </citation>
    <scope>NUCLEOTIDE SEQUENCE [LARGE SCALE GENOMIC DNA]</scope>
    <source>
        <strain evidence="4 5">DSM 24412</strain>
    </source>
</reference>
<keyword evidence="5" id="KW-1185">Reference proteome</keyword>
<dbReference type="Pfam" id="PF07228">
    <property type="entry name" value="SpoIIE"/>
    <property type="match status" value="1"/>
</dbReference>
<dbReference type="PANTHER" id="PTHR43547:SF2">
    <property type="entry name" value="HYBRID SIGNAL TRANSDUCTION HISTIDINE KINASE C"/>
    <property type="match status" value="1"/>
</dbReference>
<sequence>MGLIEVKYIRQFLGLLFCLLQLPLSAALSSIQQFTIMDGLSNNSVNTIFQDSRGFLWVGTEDGLNRYDGYRFEVFRFIPGQNECLTGNRIVAITEDSHGNIWIGTRSRGISVLQKKDGRFRTFQHDPQNQHSLPENAVFGFFTCNMGELWVKTENYLCRYDSFTDNFHAFGHFSNVFKRIHAFGLPVFEDSDSTFLIGTKDGLNRFDRKRRVFHRLYMEPESQEGNQHAVLDILSINNERVLLATTGGLKMLNLNESSVTLIPGADRHTKVTVNSLMRDKTGRLWVGTNSGLDIFDHQRFQHRSAPLGGIEAEPLDRKEITSVFEDESGIIWVGTRHHGIFKLNFLPYKFQSIGRSDLEQWPGHSLNILSVINDSQGNIWAGTLTRGLFKFNREKRVINHYIINRESYLNKKDAVWSLHEDYQGRIWIGTERGIYYIEPFSNVLREFNYGYDARYATLLRNNVITSITSNHSGIWFGSRFGLYQYINGRVVGYFKGQGAINGLNSDEILSLSTDQSETLWIGTSSGINYFDELMGEIREVNLMSSGLESLNQVFSIAHDQTGNIWLGTGSGLLRMHKTESDSMRTELLPGLSNELIASVITDKNRNIWFSSSRGVSLLTPDGVIRDFDTHDGLPGHQFNTGSGSLGSEGEIYFGGVNGLCWIRPDSIQYNLHQPRVTVTGITLCHRGECTEILEGYPDQVKFRFKPGMLMEINYAAMDFAQPHKNSFKVKLVGYDKTWRPLTRNNSVVFSNLLPGKYKFMVLGSNNDLIWSEAPFEMKIEITPPIWMTNYAYAFYLLMIIFLIQMIINYRIRHYKKVNRTLTEKSVDKIRLEQQREALTRINQNLTDSINYATRIQSAMIPSEKVFRSVFPQSFIYFRPRDLVSGDFYWMHKDDHRLYVAVVDCTGHGVPGAFMSIIGMDLLKNIITGKQIDSPAQVLKQLSLELDATLRKNDQSLFGSETIKDGMDMGLCMIDTQKREIEFAGAVNGLYLIRNNELQTYKGDRFAIGRFNEGNIPEYSAKRIELMEDDIIYLFTDGYVDQFGGAEKKKFKYRRFRHLLLNIHKLHPDDQKAILHQKLEEWRNGEDQVDDILIVGLKPLKEDAPEY</sequence>
<dbReference type="InterPro" id="IPR011110">
    <property type="entry name" value="Reg_prop"/>
</dbReference>
<dbReference type="KEGG" id="asx:CDL62_04485"/>
<name>A0A1T5HQB0_9BACT</name>
<dbReference type="Pfam" id="PF07495">
    <property type="entry name" value="Y_Y_Y"/>
    <property type="match status" value="1"/>
</dbReference>
<keyword evidence="2" id="KW-0812">Transmembrane</keyword>
<dbReference type="OrthoDB" id="9809670at2"/>
<dbReference type="InterPro" id="IPR013783">
    <property type="entry name" value="Ig-like_fold"/>
</dbReference>
<dbReference type="GO" id="GO:0000155">
    <property type="term" value="F:phosphorelay sensor kinase activity"/>
    <property type="evidence" value="ECO:0007669"/>
    <property type="project" value="TreeGrafter"/>
</dbReference>
<dbReference type="PANTHER" id="PTHR43547">
    <property type="entry name" value="TWO-COMPONENT HISTIDINE KINASE"/>
    <property type="match status" value="1"/>
</dbReference>
<dbReference type="InterPro" id="IPR011123">
    <property type="entry name" value="Y_Y_Y"/>
</dbReference>
<dbReference type="RefSeq" id="WP_079558306.1">
    <property type="nucleotide sequence ID" value="NZ_CP021904.1"/>
</dbReference>
<keyword evidence="1" id="KW-0597">Phosphoprotein</keyword>
<evidence type="ECO:0000256" key="1">
    <source>
        <dbReference type="ARBA" id="ARBA00022553"/>
    </source>
</evidence>
<evidence type="ECO:0000313" key="4">
    <source>
        <dbReference type="EMBL" id="SKC22869.1"/>
    </source>
</evidence>
<dbReference type="InterPro" id="IPR001932">
    <property type="entry name" value="PPM-type_phosphatase-like_dom"/>
</dbReference>
<dbReference type="EMBL" id="FUYV01000016">
    <property type="protein sequence ID" value="SKC22869.1"/>
    <property type="molecule type" value="Genomic_DNA"/>
</dbReference>
<dbReference type="Gene3D" id="2.130.10.10">
    <property type="entry name" value="YVTN repeat-like/Quinoprotein amine dehydrogenase"/>
    <property type="match status" value="3"/>
</dbReference>
<dbReference type="Pfam" id="PF07494">
    <property type="entry name" value="Reg_prop"/>
    <property type="match status" value="5"/>
</dbReference>